<protein>
    <submittedName>
        <fullName evidence="1">Uncharacterized protein</fullName>
    </submittedName>
</protein>
<evidence type="ECO:0000313" key="2">
    <source>
        <dbReference type="Proteomes" id="UP000285138"/>
    </source>
</evidence>
<dbReference type="Proteomes" id="UP000285138">
    <property type="component" value="Unassembled WGS sequence"/>
</dbReference>
<accession>A0A424YHP8</accession>
<comment type="caution">
    <text evidence="1">The sequence shown here is derived from an EMBL/GenBank/DDBJ whole genome shotgun (WGS) entry which is preliminary data.</text>
</comment>
<organism evidence="1 2">
    <name type="scientific">Candidatus Syntrophonatronum acetioxidans</name>
    <dbReference type="NCBI Taxonomy" id="1795816"/>
    <lineage>
        <taxon>Bacteria</taxon>
        <taxon>Bacillati</taxon>
        <taxon>Bacillota</taxon>
        <taxon>Clostridia</taxon>
        <taxon>Eubacteriales</taxon>
        <taxon>Syntrophomonadaceae</taxon>
        <taxon>Candidatus Syntrophonatronum</taxon>
    </lineage>
</organism>
<sequence length="65" mass="7484">MHCPLCKSIDTGQVGTSHYYCWHCLIEFSINNRGEVKIYYIEKDGSLVDMSDFFQGKYELAGRGK</sequence>
<name>A0A424YHP8_9FIRM</name>
<dbReference type="AlphaFoldDB" id="A0A424YHP8"/>
<dbReference type="EMBL" id="QZAA01000055">
    <property type="protein sequence ID" value="RQD77755.1"/>
    <property type="molecule type" value="Genomic_DNA"/>
</dbReference>
<proteinExistence type="predicted"/>
<gene>
    <name evidence="1" type="ORF">D5R97_01720</name>
</gene>
<reference evidence="1 2" key="1">
    <citation type="submission" date="2018-08" db="EMBL/GenBank/DDBJ databases">
        <title>The metabolism and importance of syntrophic acetate oxidation coupled to methane or sulfide production in haloalkaline environments.</title>
        <authorList>
            <person name="Timmers P.H.A."/>
            <person name="Vavourakis C.D."/>
            <person name="Sorokin D.Y."/>
            <person name="Sinninghe Damste J.S."/>
            <person name="Muyzer G."/>
            <person name="Stams A.J.M."/>
            <person name="Plugge C.M."/>
        </authorList>
    </citation>
    <scope>NUCLEOTIDE SEQUENCE [LARGE SCALE GENOMIC DNA]</scope>
    <source>
        <strain evidence="1">MSAO_Bac1</strain>
    </source>
</reference>
<evidence type="ECO:0000313" key="1">
    <source>
        <dbReference type="EMBL" id="RQD77755.1"/>
    </source>
</evidence>